<comment type="subcellular location">
    <subcellularLocation>
        <location evidence="1">Cell membrane</location>
        <topology evidence="1">Multi-pass membrane protein</topology>
    </subcellularLocation>
</comment>
<dbReference type="InterPro" id="IPR004117">
    <property type="entry name" value="7tm6_olfct_rcpt"/>
</dbReference>
<name>A0A9Q0BT55_9MUSC</name>
<accession>A0A9Q0BT55</accession>
<organism evidence="11 12">
    <name type="scientific">Drosophila gunungcola</name>
    <name type="common">fruit fly</name>
    <dbReference type="NCBI Taxonomy" id="103775"/>
    <lineage>
        <taxon>Eukaryota</taxon>
        <taxon>Metazoa</taxon>
        <taxon>Ecdysozoa</taxon>
        <taxon>Arthropoda</taxon>
        <taxon>Hexapoda</taxon>
        <taxon>Insecta</taxon>
        <taxon>Pterygota</taxon>
        <taxon>Neoptera</taxon>
        <taxon>Endopterygota</taxon>
        <taxon>Diptera</taxon>
        <taxon>Brachycera</taxon>
        <taxon>Muscomorpha</taxon>
        <taxon>Ephydroidea</taxon>
        <taxon>Drosophilidae</taxon>
        <taxon>Drosophila</taxon>
        <taxon>Sophophora</taxon>
    </lineage>
</organism>
<dbReference type="Proteomes" id="UP001059596">
    <property type="component" value="Unassembled WGS sequence"/>
</dbReference>
<dbReference type="PANTHER" id="PTHR21137:SF3">
    <property type="entry name" value="ODORANT RECEPTOR 30A-RELATED"/>
    <property type="match status" value="1"/>
</dbReference>
<evidence type="ECO:0000256" key="7">
    <source>
        <dbReference type="ARBA" id="ARBA00023136"/>
    </source>
</evidence>
<evidence type="ECO:0000313" key="11">
    <source>
        <dbReference type="EMBL" id="KAI8042874.1"/>
    </source>
</evidence>
<dbReference type="Pfam" id="PF02949">
    <property type="entry name" value="7tm_6"/>
    <property type="match status" value="1"/>
</dbReference>
<evidence type="ECO:0000256" key="10">
    <source>
        <dbReference type="SAM" id="Phobius"/>
    </source>
</evidence>
<dbReference type="GO" id="GO:0007165">
    <property type="term" value="P:signal transduction"/>
    <property type="evidence" value="ECO:0007669"/>
    <property type="project" value="UniProtKB-KW"/>
</dbReference>
<feature type="transmembrane region" description="Helical" evidence="10">
    <location>
        <begin position="272"/>
        <end position="291"/>
    </location>
</feature>
<evidence type="ECO:0000256" key="5">
    <source>
        <dbReference type="ARBA" id="ARBA00022725"/>
    </source>
</evidence>
<feature type="transmembrane region" description="Helical" evidence="10">
    <location>
        <begin position="297"/>
        <end position="321"/>
    </location>
</feature>
<reference evidence="11" key="1">
    <citation type="journal article" date="2023" name="Genome Biol. Evol.">
        <title>Long-read-based Genome Assembly of Drosophila gunungcola Reveals Fewer Chemosensory Genes in Flower-breeding Species.</title>
        <authorList>
            <person name="Negi A."/>
            <person name="Liao B.Y."/>
            <person name="Yeh S.D."/>
        </authorList>
    </citation>
    <scope>NUCLEOTIDE SEQUENCE</scope>
    <source>
        <strain evidence="11">Sukarami</strain>
    </source>
</reference>
<keyword evidence="6 10" id="KW-1133">Transmembrane helix</keyword>
<proteinExistence type="predicted"/>
<evidence type="ECO:0000256" key="6">
    <source>
        <dbReference type="ARBA" id="ARBA00022989"/>
    </source>
</evidence>
<dbReference type="AlphaFoldDB" id="A0A9Q0BT55"/>
<keyword evidence="4 10" id="KW-0812">Transmembrane</keyword>
<evidence type="ECO:0000313" key="12">
    <source>
        <dbReference type="Proteomes" id="UP001059596"/>
    </source>
</evidence>
<keyword evidence="8" id="KW-0675">Receptor</keyword>
<keyword evidence="7 10" id="KW-0472">Membrane</keyword>
<keyword evidence="2" id="KW-1003">Cell membrane</keyword>
<evidence type="ECO:0000256" key="8">
    <source>
        <dbReference type="ARBA" id="ARBA00023170"/>
    </source>
</evidence>
<evidence type="ECO:0000256" key="1">
    <source>
        <dbReference type="ARBA" id="ARBA00004651"/>
    </source>
</evidence>
<evidence type="ECO:0008006" key="13">
    <source>
        <dbReference type="Google" id="ProtNLM"/>
    </source>
</evidence>
<sequence>ARIACVIHTSVDIVNDSMELKSMETVEMPIFGSTLKLMKFWSYLFVHNWRRYMAMAPYMIINCTQYVDIYLSTESLDFIIRNVYLAVLFTNTVVRGVLLCVQRSSYERFIEMLKSFYIELLESEDPFIASLVEETTRISVFIGRVNLMMGCCTCIGFVTYPIFGSERVLPYGMYLPTIDEYKYASPYYEIFFVIQGIMAPMGCCMYIPYSNMVVTFTLFAILMCRVLQHKLRSLEKLKEEQVRGEIIWCIKYQLKLTGLVDSMNALNTHLHLVEFLCFGAMLCVLLFSLLIVHAQTIAQTVIVIAYMVMIFANSVVLYYVANELYFQSFDIAIAAYESNWMDFDVDTQKALKFLIMRSQKPLAILVGGTYPMNLKMLQSLLNAIYSLFTLLRRVYG</sequence>
<evidence type="ECO:0000256" key="9">
    <source>
        <dbReference type="ARBA" id="ARBA00023224"/>
    </source>
</evidence>
<gene>
    <name evidence="11" type="ORF">M5D96_004197</name>
</gene>
<feature type="transmembrane region" description="Helical" evidence="10">
    <location>
        <begin position="206"/>
        <end position="227"/>
    </location>
</feature>
<dbReference type="GO" id="GO:0004984">
    <property type="term" value="F:olfactory receptor activity"/>
    <property type="evidence" value="ECO:0007669"/>
    <property type="project" value="InterPro"/>
</dbReference>
<comment type="caution">
    <text evidence="11">The sequence shown here is derived from an EMBL/GenBank/DDBJ whole genome shotgun (WGS) entry which is preliminary data.</text>
</comment>
<keyword evidence="9" id="KW-0807">Transducer</keyword>
<keyword evidence="3" id="KW-0716">Sensory transduction</keyword>
<keyword evidence="12" id="KW-1185">Reference proteome</keyword>
<dbReference type="PANTHER" id="PTHR21137">
    <property type="entry name" value="ODORANT RECEPTOR"/>
    <property type="match status" value="1"/>
</dbReference>
<protein>
    <recommendedName>
        <fullName evidence="13">Odorant receptor</fullName>
    </recommendedName>
</protein>
<dbReference type="GO" id="GO:0005549">
    <property type="term" value="F:odorant binding"/>
    <property type="evidence" value="ECO:0007669"/>
    <property type="project" value="InterPro"/>
</dbReference>
<dbReference type="EMBL" id="JAMKOV010000002">
    <property type="protein sequence ID" value="KAI8042874.1"/>
    <property type="molecule type" value="Genomic_DNA"/>
</dbReference>
<keyword evidence="5" id="KW-0552">Olfaction</keyword>
<dbReference type="GO" id="GO:0005886">
    <property type="term" value="C:plasma membrane"/>
    <property type="evidence" value="ECO:0007669"/>
    <property type="project" value="UniProtKB-SubCell"/>
</dbReference>
<evidence type="ECO:0000256" key="2">
    <source>
        <dbReference type="ARBA" id="ARBA00022475"/>
    </source>
</evidence>
<evidence type="ECO:0000256" key="3">
    <source>
        <dbReference type="ARBA" id="ARBA00022606"/>
    </source>
</evidence>
<feature type="transmembrane region" description="Helical" evidence="10">
    <location>
        <begin position="145"/>
        <end position="163"/>
    </location>
</feature>
<feature type="non-terminal residue" evidence="11">
    <location>
        <position position="1"/>
    </location>
</feature>
<evidence type="ECO:0000256" key="4">
    <source>
        <dbReference type="ARBA" id="ARBA00022692"/>
    </source>
</evidence>